<dbReference type="GO" id="GO:0016579">
    <property type="term" value="P:protein deubiquitination"/>
    <property type="evidence" value="ECO:0007669"/>
    <property type="project" value="EnsemblFungi"/>
</dbReference>
<protein>
    <submittedName>
        <fullName evidence="2">LADA_0B04280g1_1</fullName>
    </submittedName>
</protein>
<name>A0A1G4IT68_9SACH</name>
<dbReference type="PANTHER" id="PTHR39597:SF1">
    <property type="entry name" value="UBA DOMAIN-CONTAINING PROTEIN RUP1"/>
    <property type="match status" value="1"/>
</dbReference>
<dbReference type="STRING" id="1266660.A0A1G4IT68"/>
<accession>A0A1G4IT68</accession>
<dbReference type="EMBL" id="LT598456">
    <property type="protein sequence ID" value="SCU79962.1"/>
    <property type="molecule type" value="Genomic_DNA"/>
</dbReference>
<evidence type="ECO:0000313" key="2">
    <source>
        <dbReference type="EMBL" id="SCU79962.1"/>
    </source>
</evidence>
<dbReference type="InterPro" id="IPR015940">
    <property type="entry name" value="UBA"/>
</dbReference>
<dbReference type="CDD" id="cd14307">
    <property type="entry name" value="UBA_RUP1p"/>
    <property type="match status" value="1"/>
</dbReference>
<dbReference type="InterPro" id="IPR041970">
    <property type="entry name" value="Rup1_UBA"/>
</dbReference>
<evidence type="ECO:0000313" key="3">
    <source>
        <dbReference type="Proteomes" id="UP000190274"/>
    </source>
</evidence>
<dbReference type="GO" id="GO:1902499">
    <property type="term" value="P:positive regulation of protein autoubiquitination"/>
    <property type="evidence" value="ECO:0007669"/>
    <property type="project" value="EnsemblFungi"/>
</dbReference>
<dbReference type="GO" id="GO:0005829">
    <property type="term" value="C:cytosol"/>
    <property type="evidence" value="ECO:0007669"/>
    <property type="project" value="TreeGrafter"/>
</dbReference>
<organism evidence="2 3">
    <name type="scientific">Lachancea dasiensis</name>
    <dbReference type="NCBI Taxonomy" id="1072105"/>
    <lineage>
        <taxon>Eukaryota</taxon>
        <taxon>Fungi</taxon>
        <taxon>Dikarya</taxon>
        <taxon>Ascomycota</taxon>
        <taxon>Saccharomycotina</taxon>
        <taxon>Saccharomycetes</taxon>
        <taxon>Saccharomycetales</taxon>
        <taxon>Saccharomycetaceae</taxon>
        <taxon>Lachancea</taxon>
    </lineage>
</organism>
<feature type="domain" description="UBA" evidence="1">
    <location>
        <begin position="1"/>
        <end position="40"/>
    </location>
</feature>
<dbReference type="Pfam" id="PF00627">
    <property type="entry name" value="UBA"/>
    <property type="match status" value="1"/>
</dbReference>
<dbReference type="InterPro" id="IPR055335">
    <property type="entry name" value="Ucp6/RUP1"/>
</dbReference>
<keyword evidence="3" id="KW-1185">Reference proteome</keyword>
<dbReference type="InterPro" id="IPR009060">
    <property type="entry name" value="UBA-like_sf"/>
</dbReference>
<dbReference type="OrthoDB" id="4489171at2759"/>
<evidence type="ECO:0000259" key="1">
    <source>
        <dbReference type="PROSITE" id="PS50030"/>
    </source>
</evidence>
<dbReference type="PROSITE" id="PS50030">
    <property type="entry name" value="UBA"/>
    <property type="match status" value="1"/>
</dbReference>
<dbReference type="Gene3D" id="1.10.8.10">
    <property type="entry name" value="DNA helicase RuvA subunit, C-terminal domain"/>
    <property type="match status" value="1"/>
</dbReference>
<dbReference type="GO" id="GO:0005634">
    <property type="term" value="C:nucleus"/>
    <property type="evidence" value="ECO:0007669"/>
    <property type="project" value="TreeGrafter"/>
</dbReference>
<gene>
    <name evidence="2" type="ORF">LADA_0B04280G</name>
</gene>
<dbReference type="SUPFAM" id="SSF46934">
    <property type="entry name" value="UBA-like"/>
    <property type="match status" value="1"/>
</dbReference>
<proteinExistence type="predicted"/>
<dbReference type="AlphaFoldDB" id="A0A1G4IT68"/>
<dbReference type="PANTHER" id="PTHR39597">
    <property type="entry name" value="UBA DOMAIN-CONTAINING PROTEIN RUP1"/>
    <property type="match status" value="1"/>
</dbReference>
<sequence length="601" mass="67742">MSESSIKSLLDMGITRDVAIEALAKTNGDVEASVNYIFSGELPQQSFHTDTVEISPQYPKETESYPQVRETVEFVEDAQAEPDISASDSESANWLGTAVTVDEPQIKNCVDDPLVVQMGTPNALMENYFAIFCLVVGYGFPCIFLKPDFKDLVCGNDWYKGHFSRPKYRIRHGPDDTTDIIAQEELTGQDNLALQPELLWQFQRMLAVQISSNCQRKFVEARFFAKVLEPQVIDKLNNCEHLHDVLPTFIKSLATDLELCPQISSARELFISSAYYKPPSEPEPIETLVSLLHFMPEEYESNLYKMFNALLYPDSDPDEESEEIHNSLGNLAPLITIVFDEMDEGTENVNISNGVEVPLKFYPQLYTEKAKKLLINDVLSRSRAAEIEARKVLRDLNDLKSFQGKHIHSFLNSSLDFISRDSSSSDDPNIANLLGSLQNVKEDLSVLKTNKMAEYKALTNKIHNEWNLSHPELGLIESATAIGIIDEPYLLTSAVMSPADYFLRQPEGQWHHVQYKPNLNDTNVTKVFPQDVIHAIRSQTRSASESPLMFTYFKESVIEDVATVQSAAAHNTGVRNFAIHDQDILNPLMNPNASKEDLIDF</sequence>
<reference evidence="3" key="1">
    <citation type="submission" date="2016-03" db="EMBL/GenBank/DDBJ databases">
        <authorList>
            <person name="Devillers H."/>
        </authorList>
    </citation>
    <scope>NUCLEOTIDE SEQUENCE [LARGE SCALE GENOMIC DNA]</scope>
</reference>
<dbReference type="Proteomes" id="UP000190274">
    <property type="component" value="Chromosome B"/>
</dbReference>
<dbReference type="SMART" id="SM00165">
    <property type="entry name" value="UBA"/>
    <property type="match status" value="1"/>
</dbReference>